<feature type="compositionally biased region" description="Low complexity" evidence="6">
    <location>
        <begin position="91"/>
        <end position="108"/>
    </location>
</feature>
<evidence type="ECO:0000256" key="6">
    <source>
        <dbReference type="SAM" id="MobiDB-lite"/>
    </source>
</evidence>
<dbReference type="PANTHER" id="PTHR31751">
    <property type="entry name" value="SI:CH211-108C17.2-RELATED-RELATED"/>
    <property type="match status" value="1"/>
</dbReference>
<proteinExistence type="predicted"/>
<evidence type="ECO:0000256" key="4">
    <source>
        <dbReference type="ARBA" id="ARBA00023125"/>
    </source>
</evidence>
<comment type="caution">
    <text evidence="8">The sequence shown here is derived from an EMBL/GenBank/DDBJ whole genome shotgun (WGS) entry which is preliminary data.</text>
</comment>
<feature type="domain" description="THAP-type" evidence="7">
    <location>
        <begin position="3"/>
        <end position="91"/>
    </location>
</feature>
<dbReference type="GO" id="GO:0008270">
    <property type="term" value="F:zinc ion binding"/>
    <property type="evidence" value="ECO:0007669"/>
    <property type="project" value="UniProtKB-KW"/>
</dbReference>
<evidence type="ECO:0000313" key="8">
    <source>
        <dbReference type="EMBL" id="KAG7513651.1"/>
    </source>
</evidence>
<dbReference type="SMART" id="SM00980">
    <property type="entry name" value="THAP"/>
    <property type="match status" value="1"/>
</dbReference>
<dbReference type="GO" id="GO:0003677">
    <property type="term" value="F:DNA binding"/>
    <property type="evidence" value="ECO:0007669"/>
    <property type="project" value="UniProtKB-UniRule"/>
</dbReference>
<keyword evidence="3" id="KW-0862">Zinc</keyword>
<reference evidence="8 9" key="1">
    <citation type="journal article" date="2021" name="Sci. Rep.">
        <title>Chromosome anchoring in Senegalese sole (Solea senegalensis) reveals sex-associated markers and genome rearrangements in flatfish.</title>
        <authorList>
            <person name="Guerrero-Cozar I."/>
            <person name="Gomez-Garrido J."/>
            <person name="Berbel C."/>
            <person name="Martinez-Blanch J.F."/>
            <person name="Alioto T."/>
            <person name="Claros M.G."/>
            <person name="Gagnaire P.A."/>
            <person name="Manchado M."/>
        </authorList>
    </citation>
    <scope>NUCLEOTIDE SEQUENCE [LARGE SCALE GENOMIC DNA]</scope>
    <source>
        <strain evidence="8">Sse05_10M</strain>
    </source>
</reference>
<evidence type="ECO:0000256" key="5">
    <source>
        <dbReference type="PROSITE-ProRule" id="PRU00309"/>
    </source>
</evidence>
<dbReference type="EMBL" id="JAGKHQ010000006">
    <property type="protein sequence ID" value="KAG7513651.1"/>
    <property type="molecule type" value="Genomic_DNA"/>
</dbReference>
<organism evidence="8 9">
    <name type="scientific">Solea senegalensis</name>
    <name type="common">Senegalese sole</name>
    <dbReference type="NCBI Taxonomy" id="28829"/>
    <lineage>
        <taxon>Eukaryota</taxon>
        <taxon>Metazoa</taxon>
        <taxon>Chordata</taxon>
        <taxon>Craniata</taxon>
        <taxon>Vertebrata</taxon>
        <taxon>Euteleostomi</taxon>
        <taxon>Actinopterygii</taxon>
        <taxon>Neopterygii</taxon>
        <taxon>Teleostei</taxon>
        <taxon>Neoteleostei</taxon>
        <taxon>Acanthomorphata</taxon>
        <taxon>Carangaria</taxon>
        <taxon>Pleuronectiformes</taxon>
        <taxon>Pleuronectoidei</taxon>
        <taxon>Soleidae</taxon>
        <taxon>Solea</taxon>
    </lineage>
</organism>
<evidence type="ECO:0000256" key="1">
    <source>
        <dbReference type="ARBA" id="ARBA00022723"/>
    </source>
</evidence>
<evidence type="ECO:0000259" key="7">
    <source>
        <dbReference type="PROSITE" id="PS50950"/>
    </source>
</evidence>
<dbReference type="AlphaFoldDB" id="A0AAV6S8H1"/>
<dbReference type="PANTHER" id="PTHR31751:SF44">
    <property type="entry name" value="SI:CH211-211K8.4-RELATED"/>
    <property type="match status" value="1"/>
</dbReference>
<feature type="region of interest" description="Disordered" evidence="6">
    <location>
        <begin position="229"/>
        <end position="253"/>
    </location>
</feature>
<dbReference type="SMART" id="SM00692">
    <property type="entry name" value="DM3"/>
    <property type="match status" value="1"/>
</dbReference>
<dbReference type="Pfam" id="PF05485">
    <property type="entry name" value="THAP"/>
    <property type="match status" value="1"/>
</dbReference>
<keyword evidence="1" id="KW-0479">Metal-binding</keyword>
<keyword evidence="2 5" id="KW-0863">Zinc-finger</keyword>
<protein>
    <recommendedName>
        <fullName evidence="7">THAP-type domain-containing protein</fullName>
    </recommendedName>
</protein>
<keyword evidence="4 5" id="KW-0238">DNA-binding</keyword>
<evidence type="ECO:0000256" key="3">
    <source>
        <dbReference type="ARBA" id="ARBA00022833"/>
    </source>
</evidence>
<feature type="region of interest" description="Disordered" evidence="6">
    <location>
        <begin position="91"/>
        <end position="132"/>
    </location>
</feature>
<sequence length="730" mass="81740">MSLSRKCLFPGCKNTQRSSATLFKIPKEEEMKGKWLDFVRSHVDGELRITTNTRLCSDHFTPDCFDNFQRRQLGFTDSPLLLLPGAVPTISLPSHHPSGPDSHPHVSPTSCPPLPQSQPPTRETLSQPRSIQKATCEVGCQTDRIPGKRSVATQLSKLTLTNYRSAGCQANVATRSIAVGNIITPSPSLSSTSVKRKAVSDVPDDRPAKHPLLELPSFPESVTTTILVDPDDPTQLPSMSELEKTASEQAPTKPPQDMVKYLVYEDCLLELFKSCPICSSVCTVQSYTKGTFISVTQKCLYPTCLYTRQWKSQPLLGSTPAGNLHLSAAVVYTGSSFVQTKRVLNSMHLRTFSRKMHQNHVDNYILPSVLHRWRSHQTSLLQELKQGPTVTLGGDIRANIPGRCSKYGSYSMMDLNSNKVVDIQLVQSNEVGSSVHMEKEGLIRSLELLERSGVNVTSLVTDRRTWVEQLIQEQKPDIDHFYDVWRLCKAISKKVDAISKEKDCHMVKSWQKSIENHLYWSASSSSSEEETVAKWTSLLNHMQNVHIHKNPLFPKCLHPPSTHKRKWLKPATKPTYKLKKVLMNKHVLSCVKRLSPLYQTPVLKGFRSMIPRFAPKSVAFSYLEMLCRLYLAALHFNENSILTQANTAAGEDMVQDKDKKKDHASTEYVAELMNLLFNEVIHNPVPFVAELKEVAFPGLLCSQFVQSETTEAVAGHVSTFGCSDDDLTPT</sequence>
<evidence type="ECO:0000256" key="2">
    <source>
        <dbReference type="ARBA" id="ARBA00022771"/>
    </source>
</evidence>
<dbReference type="InterPro" id="IPR006612">
    <property type="entry name" value="THAP_Znf"/>
</dbReference>
<evidence type="ECO:0000313" key="9">
    <source>
        <dbReference type="Proteomes" id="UP000693946"/>
    </source>
</evidence>
<accession>A0AAV6S8H1</accession>
<keyword evidence="9" id="KW-1185">Reference proteome</keyword>
<name>A0AAV6S8H1_SOLSE</name>
<dbReference type="Proteomes" id="UP000693946">
    <property type="component" value="Linkage Group LG14"/>
</dbReference>
<feature type="compositionally biased region" description="Polar residues" evidence="6">
    <location>
        <begin position="119"/>
        <end position="132"/>
    </location>
</feature>
<gene>
    <name evidence="8" type="ORF">JOB18_013274</name>
</gene>
<dbReference type="PROSITE" id="PS50950">
    <property type="entry name" value="ZF_THAP"/>
    <property type="match status" value="1"/>
</dbReference>